<keyword evidence="2" id="KW-0479">Metal-binding</keyword>
<evidence type="ECO:0000259" key="13">
    <source>
        <dbReference type="PROSITE" id="PS50157"/>
    </source>
</evidence>
<dbReference type="InterPro" id="IPR036770">
    <property type="entry name" value="Ankyrin_rpt-contain_sf"/>
</dbReference>
<keyword evidence="5" id="KW-0862">Zinc</keyword>
<evidence type="ECO:0000256" key="7">
    <source>
        <dbReference type="ARBA" id="ARBA00023125"/>
    </source>
</evidence>
<keyword evidence="15" id="KW-1185">Reference proteome</keyword>
<dbReference type="eggNOG" id="KOG4177">
    <property type="taxonomic scope" value="Eukaryota"/>
</dbReference>
<dbReference type="Pfam" id="PF00096">
    <property type="entry name" value="zf-C2H2"/>
    <property type="match status" value="2"/>
</dbReference>
<dbReference type="EMBL" id="GL832955">
    <property type="protein sequence ID" value="EGD72463.1"/>
    <property type="molecule type" value="Genomic_DNA"/>
</dbReference>
<feature type="compositionally biased region" description="Low complexity" evidence="12">
    <location>
        <begin position="351"/>
        <end position="365"/>
    </location>
</feature>
<feature type="repeat" description="ANK" evidence="10">
    <location>
        <begin position="107"/>
        <end position="139"/>
    </location>
</feature>
<feature type="domain" description="C2H2-type" evidence="13">
    <location>
        <begin position="610"/>
        <end position="637"/>
    </location>
</feature>
<dbReference type="PANTHER" id="PTHR24409:SF295">
    <property type="entry name" value="AZ2-RELATED"/>
    <property type="match status" value="1"/>
</dbReference>
<comment type="subcellular location">
    <subcellularLocation>
        <location evidence="1">Nucleus</location>
    </subcellularLocation>
</comment>
<feature type="region of interest" description="Disordered" evidence="12">
    <location>
        <begin position="285"/>
        <end position="304"/>
    </location>
</feature>
<feature type="compositionally biased region" description="Low complexity" evidence="12">
    <location>
        <begin position="544"/>
        <end position="558"/>
    </location>
</feature>
<dbReference type="PROSITE" id="PS50297">
    <property type="entry name" value="ANK_REP_REGION"/>
    <property type="match status" value="1"/>
</dbReference>
<feature type="compositionally biased region" description="Gly residues" evidence="12">
    <location>
        <begin position="366"/>
        <end position="375"/>
    </location>
</feature>
<reference evidence="14" key="1">
    <citation type="submission" date="2009-08" db="EMBL/GenBank/DDBJ databases">
        <title>Annotation of Salpingoeca rosetta.</title>
        <authorList>
            <consortium name="The Broad Institute Genome Sequencing Platform"/>
            <person name="Russ C."/>
            <person name="Cuomo C."/>
            <person name="Burger G."/>
            <person name="Gray M.W."/>
            <person name="Holland P.W.H."/>
            <person name="King N."/>
            <person name="Lang F.B.F."/>
            <person name="Roger A.J."/>
            <person name="Ruiz-Trillo I."/>
            <person name="Young S.K."/>
            <person name="Zeng Q."/>
            <person name="Gargeya S."/>
            <person name="Alvarado L."/>
            <person name="Berlin A."/>
            <person name="Chapman S.B."/>
            <person name="Chen Z."/>
            <person name="Freedman E."/>
            <person name="Gellesch M."/>
            <person name="Goldberg J."/>
            <person name="Griggs A."/>
            <person name="Gujja S."/>
            <person name="Heilman E."/>
            <person name="Heiman D."/>
            <person name="Howarth C."/>
            <person name="Mehta T."/>
            <person name="Neiman D."/>
            <person name="Pearson M."/>
            <person name="Roberts A."/>
            <person name="Saif S."/>
            <person name="Shea T."/>
            <person name="Shenoy N."/>
            <person name="Sisk P."/>
            <person name="Stolte C."/>
            <person name="Sykes S."/>
            <person name="White J."/>
            <person name="Yandava C."/>
            <person name="Haas B."/>
            <person name="Nusbaum C."/>
            <person name="Birren B."/>
        </authorList>
    </citation>
    <scope>NUCLEOTIDE SEQUENCE [LARGE SCALE GENOMIC DNA]</scope>
    <source>
        <strain evidence="14">ATCC 50818</strain>
    </source>
</reference>
<dbReference type="SUPFAM" id="SSF57667">
    <property type="entry name" value="beta-beta-alpha zinc fingers"/>
    <property type="match status" value="1"/>
</dbReference>
<dbReference type="RefSeq" id="XP_004999032.1">
    <property type="nucleotide sequence ID" value="XM_004998975.1"/>
</dbReference>
<dbReference type="Gene3D" id="3.30.160.60">
    <property type="entry name" value="Classic Zinc Finger"/>
    <property type="match status" value="2"/>
</dbReference>
<evidence type="ECO:0000256" key="6">
    <source>
        <dbReference type="ARBA" id="ARBA00023015"/>
    </source>
</evidence>
<dbReference type="GO" id="GO:0008270">
    <property type="term" value="F:zinc ion binding"/>
    <property type="evidence" value="ECO:0007669"/>
    <property type="project" value="UniProtKB-KW"/>
</dbReference>
<dbReference type="InterPro" id="IPR036236">
    <property type="entry name" value="Znf_C2H2_sf"/>
</dbReference>
<dbReference type="GO" id="GO:0000981">
    <property type="term" value="F:DNA-binding transcription factor activity, RNA polymerase II-specific"/>
    <property type="evidence" value="ECO:0007669"/>
    <property type="project" value="TreeGrafter"/>
</dbReference>
<dbReference type="KEGG" id="sre:PTSG_00487"/>
<accession>F2TWL7</accession>
<dbReference type="PROSITE" id="PS00028">
    <property type="entry name" value="ZINC_FINGER_C2H2_1"/>
    <property type="match status" value="1"/>
</dbReference>
<organism evidence="15">
    <name type="scientific">Salpingoeca rosetta (strain ATCC 50818 / BSB-021)</name>
    <dbReference type="NCBI Taxonomy" id="946362"/>
    <lineage>
        <taxon>Eukaryota</taxon>
        <taxon>Choanoflagellata</taxon>
        <taxon>Craspedida</taxon>
        <taxon>Salpingoecidae</taxon>
        <taxon>Salpingoeca</taxon>
    </lineage>
</organism>
<dbReference type="Pfam" id="PF12796">
    <property type="entry name" value="Ank_2"/>
    <property type="match status" value="1"/>
</dbReference>
<feature type="compositionally biased region" description="Basic and acidic residues" evidence="12">
    <location>
        <begin position="442"/>
        <end position="451"/>
    </location>
</feature>
<keyword evidence="7" id="KW-0238">DNA-binding</keyword>
<protein>
    <recommendedName>
        <fullName evidence="13">C2H2-type domain-containing protein</fullName>
    </recommendedName>
</protein>
<dbReference type="AlphaFoldDB" id="F2TWL7"/>
<feature type="domain" description="C2H2-type" evidence="13">
    <location>
        <begin position="582"/>
        <end position="609"/>
    </location>
</feature>
<dbReference type="SMART" id="SM00248">
    <property type="entry name" value="ANK"/>
    <property type="match status" value="3"/>
</dbReference>
<dbReference type="PANTHER" id="PTHR24409">
    <property type="entry name" value="ZINC FINGER PROTEIN 142"/>
    <property type="match status" value="1"/>
</dbReference>
<feature type="region of interest" description="Disordered" evidence="12">
    <location>
        <begin position="442"/>
        <end position="468"/>
    </location>
</feature>
<keyword evidence="8" id="KW-0804">Transcription</keyword>
<evidence type="ECO:0000256" key="11">
    <source>
        <dbReference type="PROSITE-ProRule" id="PRU00042"/>
    </source>
</evidence>
<evidence type="ECO:0000256" key="12">
    <source>
        <dbReference type="SAM" id="MobiDB-lite"/>
    </source>
</evidence>
<evidence type="ECO:0000313" key="15">
    <source>
        <dbReference type="Proteomes" id="UP000007799"/>
    </source>
</evidence>
<evidence type="ECO:0000256" key="8">
    <source>
        <dbReference type="ARBA" id="ARBA00023163"/>
    </source>
</evidence>
<evidence type="ECO:0000313" key="14">
    <source>
        <dbReference type="EMBL" id="EGD72463.1"/>
    </source>
</evidence>
<proteinExistence type="predicted"/>
<feature type="compositionally biased region" description="Basic and acidic residues" evidence="12">
    <location>
        <begin position="694"/>
        <end position="703"/>
    </location>
</feature>
<dbReference type="Proteomes" id="UP000007799">
    <property type="component" value="Unassembled WGS sequence"/>
</dbReference>
<dbReference type="GO" id="GO:0005634">
    <property type="term" value="C:nucleus"/>
    <property type="evidence" value="ECO:0007669"/>
    <property type="project" value="UniProtKB-SubCell"/>
</dbReference>
<dbReference type="PROSITE" id="PS50157">
    <property type="entry name" value="ZINC_FINGER_C2H2_2"/>
    <property type="match status" value="2"/>
</dbReference>
<keyword evidence="6" id="KW-0805">Transcription regulation</keyword>
<dbReference type="InterPro" id="IPR013087">
    <property type="entry name" value="Znf_C2H2_type"/>
</dbReference>
<feature type="compositionally biased region" description="Polar residues" evidence="12">
    <location>
        <begin position="222"/>
        <end position="232"/>
    </location>
</feature>
<evidence type="ECO:0000256" key="10">
    <source>
        <dbReference type="PROSITE-ProRule" id="PRU00023"/>
    </source>
</evidence>
<evidence type="ECO:0000256" key="1">
    <source>
        <dbReference type="ARBA" id="ARBA00004123"/>
    </source>
</evidence>
<dbReference type="FunFam" id="3.30.160.60:FF:000446">
    <property type="entry name" value="Zinc finger protein"/>
    <property type="match status" value="1"/>
</dbReference>
<feature type="region of interest" description="Disordered" evidence="12">
    <location>
        <begin position="337"/>
        <end position="383"/>
    </location>
</feature>
<dbReference type="eggNOG" id="KOG1721">
    <property type="taxonomic scope" value="Eukaryota"/>
</dbReference>
<feature type="region of interest" description="Disordered" evidence="12">
    <location>
        <begin position="666"/>
        <end position="703"/>
    </location>
</feature>
<feature type="region of interest" description="Disordered" evidence="12">
    <location>
        <begin position="507"/>
        <end position="577"/>
    </location>
</feature>
<dbReference type="SMART" id="SM00355">
    <property type="entry name" value="ZnF_C2H2"/>
    <property type="match status" value="2"/>
</dbReference>
<dbReference type="PROSITE" id="PS50088">
    <property type="entry name" value="ANK_REPEAT"/>
    <property type="match status" value="1"/>
</dbReference>
<keyword evidence="9" id="KW-0539">Nucleus</keyword>
<dbReference type="SUPFAM" id="SSF48403">
    <property type="entry name" value="Ankyrin repeat"/>
    <property type="match status" value="1"/>
</dbReference>
<feature type="region of interest" description="Disordered" evidence="12">
    <location>
        <begin position="222"/>
        <end position="256"/>
    </location>
</feature>
<name>F2TWL7_SALR5</name>
<feature type="compositionally biased region" description="Low complexity" evidence="12">
    <location>
        <begin position="515"/>
        <end position="530"/>
    </location>
</feature>
<keyword evidence="10" id="KW-0040">ANK repeat</keyword>
<dbReference type="InParanoid" id="F2TWL7"/>
<evidence type="ECO:0000256" key="2">
    <source>
        <dbReference type="ARBA" id="ARBA00022723"/>
    </source>
</evidence>
<evidence type="ECO:0000256" key="3">
    <source>
        <dbReference type="ARBA" id="ARBA00022737"/>
    </source>
</evidence>
<sequence length="703" mass="74942">MDSGVYAFAHRAVVHGDLDAFKAVAALDPTALRARGASGLTPFLAACAAGHLHIARWLVAEGHAAVDEREPRHGATALHLAVAQRQTRVVAWLVHAAPCLVNAPTTDGAGPLHAAAEIGAVDLIHTLIQHHAHTDMPDRRGLTPLYVAATPEAKAALTLSGEQPHLPRNSSTSSLSSVFDCLMRHEHESSLLDSPVQPIDNNRITLAKDAQQGTRRANMATENFGAQDQVAQRQGDGSLLDASGARSRHAPTNAKGDDSWMMEATAVREDDLKGGSRMDCTLHVQSSTPRSHQQQHHTHETSRAWSLARGASTHSNSHVTPRWADIVRALAGKAPSSPELQVQLRQEHAQPRQQQQQPRLEVGAGARRGGVGGEGRGVEKTVIVPGASEVADAMPATLTTRSARDRDASSSVSLVCGTTTIVRHQGSVASGSFELSPGVVEHRLGSPEEPRSPVAPASAGSVTDTDAASITTSDVTLASADHGDGHDMRAAEAQALDASWSSSPLAQLATDKRGTSPAPATTAAPTGRGAKAARRSSDSEPYNPACTRRCTPTRAPPGRRGGGEGAPAAAGRVRTQQGVRPHVCRVCKRTFGTNSNLQRHLRSHNGDKPYQCGLCGKRFTNSSNRRKHEKTCIMKRAAAKDDHGVLRVSRDFVDYHWHRLEAAKLRIEIQPPEEPNNDPEDSNNHNDNTNSNDDTNHDDGGPR</sequence>
<keyword evidence="3" id="KW-0677">Repeat</keyword>
<gene>
    <name evidence="14" type="ORF">PTSG_00487</name>
</gene>
<dbReference type="GeneID" id="16067554"/>
<dbReference type="FunFam" id="3.30.160.60:FF:000325">
    <property type="entry name" value="ZFP90 zinc finger protein"/>
    <property type="match status" value="1"/>
</dbReference>
<keyword evidence="4 11" id="KW-0863">Zinc-finger</keyword>
<dbReference type="GO" id="GO:0000977">
    <property type="term" value="F:RNA polymerase II transcription regulatory region sequence-specific DNA binding"/>
    <property type="evidence" value="ECO:0007669"/>
    <property type="project" value="TreeGrafter"/>
</dbReference>
<dbReference type="OrthoDB" id="6077919at2759"/>
<evidence type="ECO:0000256" key="9">
    <source>
        <dbReference type="ARBA" id="ARBA00023242"/>
    </source>
</evidence>
<evidence type="ECO:0000256" key="5">
    <source>
        <dbReference type="ARBA" id="ARBA00022833"/>
    </source>
</evidence>
<evidence type="ECO:0000256" key="4">
    <source>
        <dbReference type="ARBA" id="ARBA00022771"/>
    </source>
</evidence>
<dbReference type="Gene3D" id="1.25.40.20">
    <property type="entry name" value="Ankyrin repeat-containing domain"/>
    <property type="match status" value="1"/>
</dbReference>
<dbReference type="InterPro" id="IPR002110">
    <property type="entry name" value="Ankyrin_rpt"/>
</dbReference>